<reference evidence="1 2" key="1">
    <citation type="submission" date="2015-03" db="EMBL/GenBank/DDBJ databases">
        <title>Genome sequence of Pseudoalteromonas aurantia.</title>
        <authorList>
            <person name="Xie B.-B."/>
            <person name="Rong J.-C."/>
            <person name="Qin Q.-L."/>
            <person name="Zhang Y.-Z."/>
        </authorList>
    </citation>
    <scope>NUCLEOTIDE SEQUENCE [LARGE SCALE GENOMIC DNA]</scope>
    <source>
        <strain evidence="1 2">208</strain>
    </source>
</reference>
<proteinExistence type="predicted"/>
<sequence>MTKGATFYIKHSFSVRLFFFIFSYSVLLTSSVTAHELHETNARVTLRDGHLEIRIWVDVARWTAKLQNSEAWLLGDIERIMPLKLNKKQQDTFLGELITSQTSLILNNQTVTLKQVSIPHPKTAPSHPKFKEFIVSAEHSLSSIHLLNIRFPKSLGVVHTNFIKPQYQMVPAGKNAQISFSPRKPKEKK</sequence>
<protein>
    <submittedName>
        <fullName evidence="1">Uncharacterized protein</fullName>
    </submittedName>
</protein>
<evidence type="ECO:0000313" key="1">
    <source>
        <dbReference type="EMBL" id="MBE0368595.1"/>
    </source>
</evidence>
<evidence type="ECO:0000313" key="2">
    <source>
        <dbReference type="Proteomes" id="UP000615755"/>
    </source>
</evidence>
<gene>
    <name evidence="1" type="ORF">PAUR_a2231</name>
</gene>
<dbReference type="Proteomes" id="UP000615755">
    <property type="component" value="Unassembled WGS sequence"/>
</dbReference>
<name>A0ABR9EC71_9GAMM</name>
<keyword evidence="2" id="KW-1185">Reference proteome</keyword>
<comment type="caution">
    <text evidence="1">The sequence shown here is derived from an EMBL/GenBank/DDBJ whole genome shotgun (WGS) entry which is preliminary data.</text>
</comment>
<dbReference type="EMBL" id="AQGV01000012">
    <property type="protein sequence ID" value="MBE0368595.1"/>
    <property type="molecule type" value="Genomic_DNA"/>
</dbReference>
<accession>A0ABR9EC71</accession>
<organism evidence="1 2">
    <name type="scientific">Pseudoalteromonas aurantia 208</name>
    <dbReference type="NCBI Taxonomy" id="1314867"/>
    <lineage>
        <taxon>Bacteria</taxon>
        <taxon>Pseudomonadati</taxon>
        <taxon>Pseudomonadota</taxon>
        <taxon>Gammaproteobacteria</taxon>
        <taxon>Alteromonadales</taxon>
        <taxon>Pseudoalteromonadaceae</taxon>
        <taxon>Pseudoalteromonas</taxon>
    </lineage>
</organism>
<dbReference type="RefSeq" id="WP_192507851.1">
    <property type="nucleotide sequence ID" value="NZ_AQGV01000012.1"/>
</dbReference>